<reference evidence="2 3" key="1">
    <citation type="journal article" date="2012" name="PLoS Pathog.">
        <title>Diverse lifestyles and strategies of plant pathogenesis encoded in the genomes of eighteen Dothideomycetes fungi.</title>
        <authorList>
            <person name="Ohm R.A."/>
            <person name="Feau N."/>
            <person name="Henrissat B."/>
            <person name="Schoch C.L."/>
            <person name="Horwitz B.A."/>
            <person name="Barry K.W."/>
            <person name="Condon B.J."/>
            <person name="Copeland A.C."/>
            <person name="Dhillon B."/>
            <person name="Glaser F."/>
            <person name="Hesse C.N."/>
            <person name="Kosti I."/>
            <person name="LaButti K."/>
            <person name="Lindquist E.A."/>
            <person name="Lucas S."/>
            <person name="Salamov A.A."/>
            <person name="Bradshaw R.E."/>
            <person name="Ciuffetti L."/>
            <person name="Hamelin R.C."/>
            <person name="Kema G.H.J."/>
            <person name="Lawrence C."/>
            <person name="Scott J.A."/>
            <person name="Spatafora J.W."/>
            <person name="Turgeon B.G."/>
            <person name="de Wit P.J.G.M."/>
            <person name="Zhong S."/>
            <person name="Goodwin S.B."/>
            <person name="Grigoriev I.V."/>
        </authorList>
    </citation>
    <scope>NUCLEOTIDE SEQUENCE [LARGE SCALE GENOMIC DNA]</scope>
    <source>
        <strain evidence="2 3">CIRAD86</strain>
    </source>
</reference>
<keyword evidence="1" id="KW-1133">Transmembrane helix</keyword>
<keyword evidence="1" id="KW-0812">Transmembrane</keyword>
<sequence length="221" mass="25045">MSASFAFDIKSPSGYNTDLKIKLDHEANGWKKWQQFSRDLKEDYPDESKVSWQIIMESVNNHDEYSHHAYLSASGVEQNKVPRLRFGCLLYYPGPTQAIGIMQDLSKRAVKHFDVETLLYTAPGVLPAQLLEALVQTMKTKCEGSSKQNCEDSRVQMHKLHVATKQVLMFALIALLKYGSALLACFWSEPHIVPIMILVMIASEILSLRLLVGRDSSRKKD</sequence>
<name>M3AL40_PSEFD</name>
<dbReference type="Proteomes" id="UP000016932">
    <property type="component" value="Unassembled WGS sequence"/>
</dbReference>
<dbReference type="RefSeq" id="XP_007931623.1">
    <property type="nucleotide sequence ID" value="XM_007933432.1"/>
</dbReference>
<proteinExistence type="predicted"/>
<keyword evidence="1" id="KW-0472">Membrane</keyword>
<feature type="transmembrane region" description="Helical" evidence="1">
    <location>
        <begin position="192"/>
        <end position="212"/>
    </location>
</feature>
<evidence type="ECO:0000313" key="2">
    <source>
        <dbReference type="EMBL" id="EME77868.1"/>
    </source>
</evidence>
<gene>
    <name evidence="2" type="ORF">MYCFIDRAFT_216903</name>
</gene>
<protein>
    <submittedName>
        <fullName evidence="2">Uncharacterized protein</fullName>
    </submittedName>
</protein>
<evidence type="ECO:0000313" key="3">
    <source>
        <dbReference type="Proteomes" id="UP000016932"/>
    </source>
</evidence>
<feature type="transmembrane region" description="Helical" evidence="1">
    <location>
        <begin position="167"/>
        <end position="186"/>
    </location>
</feature>
<organism evidence="2 3">
    <name type="scientific">Pseudocercospora fijiensis (strain CIRAD86)</name>
    <name type="common">Black leaf streak disease fungus</name>
    <name type="synonym">Mycosphaerella fijiensis</name>
    <dbReference type="NCBI Taxonomy" id="383855"/>
    <lineage>
        <taxon>Eukaryota</taxon>
        <taxon>Fungi</taxon>
        <taxon>Dikarya</taxon>
        <taxon>Ascomycota</taxon>
        <taxon>Pezizomycotina</taxon>
        <taxon>Dothideomycetes</taxon>
        <taxon>Dothideomycetidae</taxon>
        <taxon>Mycosphaerellales</taxon>
        <taxon>Mycosphaerellaceae</taxon>
        <taxon>Pseudocercospora</taxon>
    </lineage>
</organism>
<accession>M3AL40</accession>
<evidence type="ECO:0000256" key="1">
    <source>
        <dbReference type="SAM" id="Phobius"/>
    </source>
</evidence>
<dbReference type="HOGENOM" id="CLU_1251147_0_0_1"/>
<keyword evidence="3" id="KW-1185">Reference proteome</keyword>
<dbReference type="AlphaFoldDB" id="M3AL40"/>
<dbReference type="GeneID" id="19338330"/>
<dbReference type="VEuPathDB" id="FungiDB:MYCFIDRAFT_216903"/>
<dbReference type="KEGG" id="pfj:MYCFIDRAFT_216903"/>
<dbReference type="EMBL" id="KB446564">
    <property type="protein sequence ID" value="EME77868.1"/>
    <property type="molecule type" value="Genomic_DNA"/>
</dbReference>